<evidence type="ECO:0000256" key="5">
    <source>
        <dbReference type="ARBA" id="ARBA00023136"/>
    </source>
</evidence>
<comment type="similarity">
    <text evidence="2 6">Belongs to the SURF1 family.</text>
</comment>
<dbReference type="Pfam" id="PF02104">
    <property type="entry name" value="SURF1"/>
    <property type="match status" value="1"/>
</dbReference>
<dbReference type="EMBL" id="JH636049">
    <property type="protein sequence ID" value="EID53539.1"/>
    <property type="molecule type" value="Genomic_DNA"/>
</dbReference>
<gene>
    <name evidence="8" type="ORF">SacxiDRAFT_1288</name>
</gene>
<reference evidence="8 9" key="1">
    <citation type="submission" date="2012-01" db="EMBL/GenBank/DDBJ databases">
        <title>Improved High-Quality Draft sequence of Saccharomonospora xinjiangensis XJ-54.</title>
        <authorList>
            <consortium name="US DOE Joint Genome Institute"/>
            <person name="Lucas S."/>
            <person name="Han J."/>
            <person name="Lapidus A."/>
            <person name="Cheng J.-F."/>
            <person name="Goodwin L."/>
            <person name="Pitluck S."/>
            <person name="Peters L."/>
            <person name="Mikhailova N."/>
            <person name="Teshima H."/>
            <person name="Detter J.C."/>
            <person name="Han C."/>
            <person name="Tapia R."/>
            <person name="Land M."/>
            <person name="Hauser L."/>
            <person name="Kyrpides N."/>
            <person name="Ivanova N."/>
            <person name="Pagani I."/>
            <person name="Brambilla E.-M."/>
            <person name="Klenk H.-P."/>
            <person name="Woyke T."/>
        </authorList>
    </citation>
    <scope>NUCLEOTIDE SEQUENCE [LARGE SCALE GENOMIC DNA]</scope>
    <source>
        <strain evidence="8 9">XJ-54</strain>
    </source>
</reference>
<feature type="compositionally biased region" description="Polar residues" evidence="7">
    <location>
        <begin position="47"/>
        <end position="56"/>
    </location>
</feature>
<dbReference type="Proteomes" id="UP000004691">
    <property type="component" value="Unassembled WGS sequence"/>
</dbReference>
<feature type="compositionally biased region" description="Basic and acidic residues" evidence="7">
    <location>
        <begin position="274"/>
        <end position="284"/>
    </location>
</feature>
<dbReference type="OrthoDB" id="9807214at2"/>
<dbReference type="CDD" id="cd06662">
    <property type="entry name" value="SURF1"/>
    <property type="match status" value="1"/>
</dbReference>
<comment type="subcellular location">
    <subcellularLocation>
        <location evidence="6">Cell membrane</location>
        <topology evidence="6">Multi-pass membrane protein</topology>
    </subcellularLocation>
    <subcellularLocation>
        <location evidence="1">Membrane</location>
    </subcellularLocation>
</comment>
<feature type="transmembrane region" description="Helical" evidence="6">
    <location>
        <begin position="12"/>
        <end position="32"/>
    </location>
</feature>
<dbReference type="AlphaFoldDB" id="I0V086"/>
<sequence length="300" mass="32321">MVDVRWKLLLQPGWLALTLVVFGFAVTCYTVLAPWQFDRHAERQAQNDAVSTSFGQQPRPLDEVLPEGQRPGRGTEWRRVLVEGTYLPEHEVIARLRTVQGEPAFEVLTPLLTSSGRVVLVDRGYVRPVDGDVPPFAAPPGGTVVVEARIRGDEIDPQGRAAFADASTQGRLHAYAVNSRTVADATGLDISAGYVQLTEGQPGVLGALPLPVLEAGPYFSYALQWIAFGTMVILGWGYFTVRELKPGGALSGDGQGGARRKSVAELLAEDENGTSDKDDERDPESTVGTGGHSGTDVSRR</sequence>
<keyword evidence="5 6" id="KW-0472">Membrane</keyword>
<keyword evidence="3 6" id="KW-0812">Transmembrane</keyword>
<proteinExistence type="inferred from homology"/>
<feature type="region of interest" description="Disordered" evidence="7">
    <location>
        <begin position="249"/>
        <end position="300"/>
    </location>
</feature>
<keyword evidence="9" id="KW-1185">Reference proteome</keyword>
<dbReference type="GO" id="GO:0005886">
    <property type="term" value="C:plasma membrane"/>
    <property type="evidence" value="ECO:0007669"/>
    <property type="project" value="UniProtKB-SubCell"/>
</dbReference>
<dbReference type="STRING" id="882086.SacxiDRAFT_1288"/>
<evidence type="ECO:0000256" key="3">
    <source>
        <dbReference type="ARBA" id="ARBA00022692"/>
    </source>
</evidence>
<evidence type="ECO:0000313" key="9">
    <source>
        <dbReference type="Proteomes" id="UP000004691"/>
    </source>
</evidence>
<dbReference type="eggNOG" id="COG3346">
    <property type="taxonomic scope" value="Bacteria"/>
</dbReference>
<keyword evidence="6" id="KW-1003">Cell membrane</keyword>
<dbReference type="InterPro" id="IPR002994">
    <property type="entry name" value="Surf1/Shy1"/>
</dbReference>
<dbReference type="PANTHER" id="PTHR23427">
    <property type="entry name" value="SURFEIT LOCUS PROTEIN"/>
    <property type="match status" value="1"/>
</dbReference>
<feature type="transmembrane region" description="Helical" evidence="6">
    <location>
        <begin position="218"/>
        <end position="239"/>
    </location>
</feature>
<dbReference type="PANTHER" id="PTHR23427:SF2">
    <property type="entry name" value="SURFEIT LOCUS PROTEIN 1"/>
    <property type="match status" value="1"/>
</dbReference>
<feature type="region of interest" description="Disordered" evidence="7">
    <location>
        <begin position="47"/>
        <end position="72"/>
    </location>
</feature>
<evidence type="ECO:0000313" key="8">
    <source>
        <dbReference type="EMBL" id="EID53539.1"/>
    </source>
</evidence>
<evidence type="ECO:0000256" key="1">
    <source>
        <dbReference type="ARBA" id="ARBA00004370"/>
    </source>
</evidence>
<evidence type="ECO:0000256" key="7">
    <source>
        <dbReference type="SAM" id="MobiDB-lite"/>
    </source>
</evidence>
<protein>
    <recommendedName>
        <fullName evidence="6">SURF1-like protein</fullName>
    </recommendedName>
</protein>
<dbReference type="InterPro" id="IPR045214">
    <property type="entry name" value="Surf1/Surf4"/>
</dbReference>
<dbReference type="PROSITE" id="PS50895">
    <property type="entry name" value="SURF1"/>
    <property type="match status" value="1"/>
</dbReference>
<accession>I0V086</accession>
<organism evidence="8 9">
    <name type="scientific">Saccharomonospora xinjiangensis XJ-54</name>
    <dbReference type="NCBI Taxonomy" id="882086"/>
    <lineage>
        <taxon>Bacteria</taxon>
        <taxon>Bacillati</taxon>
        <taxon>Actinomycetota</taxon>
        <taxon>Actinomycetes</taxon>
        <taxon>Pseudonocardiales</taxon>
        <taxon>Pseudonocardiaceae</taxon>
        <taxon>Saccharomonospora</taxon>
    </lineage>
</organism>
<evidence type="ECO:0000256" key="2">
    <source>
        <dbReference type="ARBA" id="ARBA00007165"/>
    </source>
</evidence>
<evidence type="ECO:0000256" key="4">
    <source>
        <dbReference type="ARBA" id="ARBA00022989"/>
    </source>
</evidence>
<name>I0V086_9PSEU</name>
<dbReference type="HOGENOM" id="CLU_047737_0_0_11"/>
<keyword evidence="4 6" id="KW-1133">Transmembrane helix</keyword>
<evidence type="ECO:0000256" key="6">
    <source>
        <dbReference type="RuleBase" id="RU363076"/>
    </source>
</evidence>